<keyword evidence="1" id="KW-0812">Transmembrane</keyword>
<gene>
    <name evidence="2" type="ORF">KDA27_18285</name>
</gene>
<reference evidence="2" key="1">
    <citation type="submission" date="2020-04" db="EMBL/GenBank/DDBJ databases">
        <authorList>
            <person name="Zhang T."/>
        </authorList>
    </citation>
    <scope>NUCLEOTIDE SEQUENCE</scope>
    <source>
        <strain evidence="2">HKST-UBA02</strain>
    </source>
</reference>
<proteinExistence type="predicted"/>
<protein>
    <submittedName>
        <fullName evidence="2">Uncharacterized protein</fullName>
    </submittedName>
</protein>
<reference evidence="2" key="2">
    <citation type="journal article" date="2021" name="Microbiome">
        <title>Successional dynamics and alternative stable states in a saline activated sludge microbial community over 9 years.</title>
        <authorList>
            <person name="Wang Y."/>
            <person name="Ye J."/>
            <person name="Ju F."/>
            <person name="Liu L."/>
            <person name="Boyd J.A."/>
            <person name="Deng Y."/>
            <person name="Parks D.H."/>
            <person name="Jiang X."/>
            <person name="Yin X."/>
            <person name="Woodcroft B.J."/>
            <person name="Tyson G.W."/>
            <person name="Hugenholtz P."/>
            <person name="Polz M.F."/>
            <person name="Zhang T."/>
        </authorList>
    </citation>
    <scope>NUCLEOTIDE SEQUENCE</scope>
    <source>
        <strain evidence="2">HKST-UBA02</strain>
    </source>
</reference>
<name>A0A956NG03_UNCEI</name>
<evidence type="ECO:0000256" key="1">
    <source>
        <dbReference type="SAM" id="Phobius"/>
    </source>
</evidence>
<keyword evidence="1" id="KW-0472">Membrane</keyword>
<evidence type="ECO:0000313" key="3">
    <source>
        <dbReference type="Proteomes" id="UP000739538"/>
    </source>
</evidence>
<dbReference type="AlphaFoldDB" id="A0A956NG03"/>
<sequence>MRWPNRPSWPLLVLRCVLVAVFVFAYGIAPVSGALALVGHEWSHRLRGESAAHTHSIPEAGETMHASCGGEGEAMHASHGCGGESTELVRVPGDGLGPIGKYPWARQGVLASETEDAAAPSPVEHGHSHGGWLAAFLHASNPGTDADAHDGVVAAWQWDHVPPPALELGVETCASRLLPDVWVVASHPSRPLVPPPRAHSDMTPLG</sequence>
<dbReference type="EMBL" id="JAGQHS010000118">
    <property type="protein sequence ID" value="MCA9757756.1"/>
    <property type="molecule type" value="Genomic_DNA"/>
</dbReference>
<comment type="caution">
    <text evidence="2">The sequence shown here is derived from an EMBL/GenBank/DDBJ whole genome shotgun (WGS) entry which is preliminary data.</text>
</comment>
<accession>A0A956NG03</accession>
<evidence type="ECO:0000313" key="2">
    <source>
        <dbReference type="EMBL" id="MCA9757756.1"/>
    </source>
</evidence>
<keyword evidence="1" id="KW-1133">Transmembrane helix</keyword>
<organism evidence="2 3">
    <name type="scientific">Eiseniibacteriota bacterium</name>
    <dbReference type="NCBI Taxonomy" id="2212470"/>
    <lineage>
        <taxon>Bacteria</taxon>
        <taxon>Candidatus Eiseniibacteriota</taxon>
    </lineage>
</organism>
<dbReference type="Proteomes" id="UP000739538">
    <property type="component" value="Unassembled WGS sequence"/>
</dbReference>
<feature type="transmembrane region" description="Helical" evidence="1">
    <location>
        <begin position="12"/>
        <end position="38"/>
    </location>
</feature>